<sequence length="215" mass="24724">MSPDNPQFPPQSEIPQLTRFEQALYNLSGPIELRQPLTLESLDPQSINKIREVLTKFGANLENPSPETLASLFNPTKIQFRDLNNQRGIAISKIFGLQAQQIIDEIPQMFPDAPQIISSKTKLPIEGTQGRALRHFLFLLCKVAIDPQKKEEVVREINTRAISPVYRQLTQEKQELFNPHINLEWLVKKRNHASFPKDSLPKFWKYLNTGQITDK</sequence>
<dbReference type="Proteomes" id="UP000034406">
    <property type="component" value="Unassembled WGS sequence"/>
</dbReference>
<dbReference type="EMBL" id="LBUT01000006">
    <property type="protein sequence ID" value="KKQ70507.1"/>
    <property type="molecule type" value="Genomic_DNA"/>
</dbReference>
<comment type="caution">
    <text evidence="1">The sequence shown here is derived from an EMBL/GenBank/DDBJ whole genome shotgun (WGS) entry which is preliminary data.</text>
</comment>
<accession>A0A0G0JV61</accession>
<evidence type="ECO:0000313" key="1">
    <source>
        <dbReference type="EMBL" id="KKQ70507.1"/>
    </source>
</evidence>
<organism evidence="1 2">
    <name type="scientific">Candidatus Shapirobacteria bacterium GW2011_GWE2_38_30</name>
    <dbReference type="NCBI Taxonomy" id="1618490"/>
    <lineage>
        <taxon>Bacteria</taxon>
        <taxon>Candidatus Shapironibacteriota</taxon>
    </lineage>
</organism>
<reference evidence="1 2" key="1">
    <citation type="journal article" date="2015" name="Nature">
        <title>rRNA introns, odd ribosomes, and small enigmatic genomes across a large radiation of phyla.</title>
        <authorList>
            <person name="Brown C.T."/>
            <person name="Hug L.A."/>
            <person name="Thomas B.C."/>
            <person name="Sharon I."/>
            <person name="Castelle C.J."/>
            <person name="Singh A."/>
            <person name="Wilkins M.J."/>
            <person name="Williams K.H."/>
            <person name="Banfield J.F."/>
        </authorList>
    </citation>
    <scope>NUCLEOTIDE SEQUENCE [LARGE SCALE GENOMIC DNA]</scope>
</reference>
<dbReference type="AlphaFoldDB" id="A0A0G0JV61"/>
<dbReference type="STRING" id="1618490.US90_C0006G0060"/>
<name>A0A0G0JV61_9BACT</name>
<evidence type="ECO:0000313" key="2">
    <source>
        <dbReference type="Proteomes" id="UP000034406"/>
    </source>
</evidence>
<protein>
    <submittedName>
        <fullName evidence="1">Uncharacterized protein</fullName>
    </submittedName>
</protein>
<gene>
    <name evidence="1" type="ORF">US90_C0006G0060</name>
</gene>
<proteinExistence type="predicted"/>